<evidence type="ECO:0000313" key="10">
    <source>
        <dbReference type="Proteomes" id="UP000539052"/>
    </source>
</evidence>
<comment type="caution">
    <text evidence="9">The sequence shown here is derived from an EMBL/GenBank/DDBJ whole genome shotgun (WGS) entry which is preliminary data.</text>
</comment>
<gene>
    <name evidence="9" type="ORF">G9470_16040</name>
</gene>
<keyword evidence="5" id="KW-0413">Isomerase</keyword>
<evidence type="ECO:0000259" key="8">
    <source>
        <dbReference type="PROSITE" id="PS51192"/>
    </source>
</evidence>
<proteinExistence type="inferred from homology"/>
<dbReference type="InterPro" id="IPR004589">
    <property type="entry name" value="DNA_helicase_ATP-dep_RecQ"/>
</dbReference>
<evidence type="ECO:0000256" key="2">
    <source>
        <dbReference type="ARBA" id="ARBA00022801"/>
    </source>
</evidence>
<name>A0ABX1VXZ3_9FIRM</name>
<dbReference type="GO" id="GO:0016787">
    <property type="term" value="F:hydrolase activity"/>
    <property type="evidence" value="ECO:0007669"/>
    <property type="project" value="UniProtKB-KW"/>
</dbReference>
<dbReference type="SUPFAM" id="SSF52540">
    <property type="entry name" value="P-loop containing nucleoside triphosphate hydrolases"/>
    <property type="match status" value="1"/>
</dbReference>
<accession>A0ABX1VXZ3</accession>
<comment type="catalytic activity">
    <reaction evidence="6">
        <text>Couples ATP hydrolysis with the unwinding of duplex DNA by translocating in the 3'-5' direction.</text>
        <dbReference type="EC" id="5.6.2.4"/>
    </reaction>
</comment>
<dbReference type="PANTHER" id="PTHR13710:SF105">
    <property type="entry name" value="ATP-DEPENDENT DNA HELICASE Q1"/>
    <property type="match status" value="1"/>
</dbReference>
<evidence type="ECO:0000313" key="9">
    <source>
        <dbReference type="EMBL" id="NNJ31291.1"/>
    </source>
</evidence>
<evidence type="ECO:0000256" key="5">
    <source>
        <dbReference type="ARBA" id="ARBA00023235"/>
    </source>
</evidence>
<dbReference type="CDD" id="cd17920">
    <property type="entry name" value="DEXHc_RecQ"/>
    <property type="match status" value="1"/>
</dbReference>
<dbReference type="InterPro" id="IPR014001">
    <property type="entry name" value="Helicase_ATP-bd"/>
</dbReference>
<dbReference type="GO" id="GO:0003678">
    <property type="term" value="F:DNA helicase activity"/>
    <property type="evidence" value="ECO:0007669"/>
    <property type="project" value="UniProtKB-EC"/>
</dbReference>
<dbReference type="Pfam" id="PF00270">
    <property type="entry name" value="DEAD"/>
    <property type="match status" value="1"/>
</dbReference>
<sequence length="233" mass="26202">MINQQKFQLLKQYFGYDSFREGQEELIDAILQGRDVFGIMPTGAGKSICYQLPGLLFQGITLVISPLISLMKDQVTQLNDAGIYAAFLNSSLSQNQYFKALEYARNLKYKIIYVAPEKLLTDSFLSFAMEAPIDFVSVDEAHCVSQWGQDFRPSYLKITEFIARLPKRPVVGAFTATATDVVKKDVVDILQLHNPVQVTTGFDRKNLYFEVRTPKDISHNTEIPPPAGIIPAL</sequence>
<dbReference type="NCBIfam" id="TIGR00614">
    <property type="entry name" value="recQ_fam"/>
    <property type="match status" value="1"/>
</dbReference>
<evidence type="ECO:0000256" key="4">
    <source>
        <dbReference type="ARBA" id="ARBA00023125"/>
    </source>
</evidence>
<comment type="similarity">
    <text evidence="1">Belongs to the helicase family. RecQ subfamily.</text>
</comment>
<keyword evidence="2 9" id="KW-0378">Hydrolase</keyword>
<dbReference type="Proteomes" id="UP000539052">
    <property type="component" value="Unassembled WGS sequence"/>
</dbReference>
<dbReference type="EC" id="5.6.2.4" evidence="7"/>
<protein>
    <recommendedName>
        <fullName evidence="7">DNA 3'-5' helicase</fullName>
        <ecNumber evidence="7">5.6.2.4</ecNumber>
    </recommendedName>
</protein>
<dbReference type="Gene3D" id="3.40.50.300">
    <property type="entry name" value="P-loop containing nucleotide triphosphate hydrolases"/>
    <property type="match status" value="1"/>
</dbReference>
<dbReference type="InterPro" id="IPR011545">
    <property type="entry name" value="DEAD/DEAH_box_helicase_dom"/>
</dbReference>
<evidence type="ECO:0000256" key="6">
    <source>
        <dbReference type="ARBA" id="ARBA00034617"/>
    </source>
</evidence>
<dbReference type="SMART" id="SM00487">
    <property type="entry name" value="DEXDc"/>
    <property type="match status" value="1"/>
</dbReference>
<dbReference type="InterPro" id="IPR027417">
    <property type="entry name" value="P-loop_NTPase"/>
</dbReference>
<keyword evidence="4" id="KW-0238">DNA-binding</keyword>
<keyword evidence="3 9" id="KW-0067">ATP-binding</keyword>
<reference evidence="9 10" key="1">
    <citation type="submission" date="2020-03" db="EMBL/GenBank/DDBJ databases">
        <title>Genome Sequence of industrial isolate, B5A.</title>
        <authorList>
            <person name="Sharma S."/>
            <person name="Patil P.B."/>
            <person name="Korpole S."/>
        </authorList>
    </citation>
    <scope>NUCLEOTIDE SEQUENCE [LARGE SCALE GENOMIC DNA]</scope>
    <source>
        <strain evidence="9 10">PI-S10-B5A</strain>
    </source>
</reference>
<organism evidence="9 10">
    <name type="scientific">Lacrimispora defluvii</name>
    <dbReference type="NCBI Taxonomy" id="2719233"/>
    <lineage>
        <taxon>Bacteria</taxon>
        <taxon>Bacillati</taxon>
        <taxon>Bacillota</taxon>
        <taxon>Clostridia</taxon>
        <taxon>Lachnospirales</taxon>
        <taxon>Lachnospiraceae</taxon>
        <taxon>Lacrimispora</taxon>
    </lineage>
</organism>
<evidence type="ECO:0000256" key="1">
    <source>
        <dbReference type="ARBA" id="ARBA00005446"/>
    </source>
</evidence>
<keyword evidence="3 9" id="KW-0347">Helicase</keyword>
<dbReference type="PROSITE" id="PS51192">
    <property type="entry name" value="HELICASE_ATP_BIND_1"/>
    <property type="match status" value="1"/>
</dbReference>
<dbReference type="EMBL" id="JAAOXG010000033">
    <property type="protein sequence ID" value="NNJ31291.1"/>
    <property type="molecule type" value="Genomic_DNA"/>
</dbReference>
<dbReference type="PANTHER" id="PTHR13710">
    <property type="entry name" value="DNA HELICASE RECQ FAMILY MEMBER"/>
    <property type="match status" value="1"/>
</dbReference>
<keyword evidence="3 9" id="KW-0547">Nucleotide-binding</keyword>
<keyword evidence="10" id="KW-1185">Reference proteome</keyword>
<evidence type="ECO:0000256" key="7">
    <source>
        <dbReference type="ARBA" id="ARBA00034808"/>
    </source>
</evidence>
<feature type="domain" description="Helicase ATP-binding" evidence="8">
    <location>
        <begin position="27"/>
        <end position="196"/>
    </location>
</feature>
<evidence type="ECO:0000256" key="3">
    <source>
        <dbReference type="ARBA" id="ARBA00022806"/>
    </source>
</evidence>